<dbReference type="InterPro" id="IPR020084">
    <property type="entry name" value="NUDIX_hydrolase_CS"/>
</dbReference>
<evidence type="ECO:0000256" key="1">
    <source>
        <dbReference type="ARBA" id="ARBA00005582"/>
    </source>
</evidence>
<dbReference type="Proteomes" id="UP001445335">
    <property type="component" value="Unassembled WGS sequence"/>
</dbReference>
<dbReference type="GO" id="GO:0035529">
    <property type="term" value="F:NADH pyrophosphatase activity"/>
    <property type="evidence" value="ECO:0007669"/>
    <property type="project" value="TreeGrafter"/>
</dbReference>
<sequence>MAEAALPASSVSVLTGMDDAYDGVLVDAASLPENKADFTESLLHSLEIWRRQGKRGIWLRVPIEKAGYLEPAVAAGFVFHHAEPTHVMCTHWLSLDVNKLPANASHQVGIGAFVLNKRREVLVVQEKNGPLRGQSVWKMPTGLVNAGEDVSEAAEREVLEETGVRAKFQAVLAIRQAHGFAFDKSDMFFCIALTPEPGQSALVPQADEIQAAAWMPLEEYAAIPFIHSRPLLQRTLGCCLAYANGTYSGLAGFKVGHGGTGARQDLLLCGEDGGGEAGG</sequence>
<protein>
    <recommendedName>
        <fullName evidence="4">Nudix hydrolase domain-containing protein</fullName>
    </recommendedName>
</protein>
<dbReference type="PRINTS" id="PR01356">
    <property type="entry name" value="GFGPROTEIN"/>
</dbReference>
<dbReference type="PRINTS" id="PR00502">
    <property type="entry name" value="NUDIXFAMILY"/>
</dbReference>
<evidence type="ECO:0000256" key="3">
    <source>
        <dbReference type="RuleBase" id="RU003476"/>
    </source>
</evidence>
<keyword evidence="6" id="KW-1185">Reference proteome</keyword>
<comment type="similarity">
    <text evidence="1 3">Belongs to the Nudix hydrolase family.</text>
</comment>
<dbReference type="GO" id="GO:0051287">
    <property type="term" value="F:NAD binding"/>
    <property type="evidence" value="ECO:0007669"/>
    <property type="project" value="TreeGrafter"/>
</dbReference>
<accession>A0AAW1R1S9</accession>
<dbReference type="InterPro" id="IPR040618">
    <property type="entry name" value="Pre-Nudix"/>
</dbReference>
<dbReference type="Gene3D" id="3.90.79.10">
    <property type="entry name" value="Nucleoside Triphosphate Pyrophosphohydrolase"/>
    <property type="match status" value="1"/>
</dbReference>
<dbReference type="CDD" id="cd04670">
    <property type="entry name" value="NUDIX_ASFGF2_Nudt6"/>
    <property type="match status" value="1"/>
</dbReference>
<dbReference type="InterPro" id="IPR020476">
    <property type="entry name" value="Nudix_hydrolase"/>
</dbReference>
<dbReference type="InterPro" id="IPR000086">
    <property type="entry name" value="NUDIX_hydrolase_dom"/>
</dbReference>
<keyword evidence="2 3" id="KW-0378">Hydrolase</keyword>
<comment type="caution">
    <text evidence="5">The sequence shown here is derived from an EMBL/GenBank/DDBJ whole genome shotgun (WGS) entry which is preliminary data.</text>
</comment>
<dbReference type="AlphaFoldDB" id="A0AAW1R1S9"/>
<dbReference type="SUPFAM" id="SSF55811">
    <property type="entry name" value="Nudix"/>
    <property type="match status" value="1"/>
</dbReference>
<feature type="domain" description="Nudix hydrolase" evidence="4">
    <location>
        <begin position="105"/>
        <end position="237"/>
    </location>
</feature>
<dbReference type="PROSITE" id="PS00893">
    <property type="entry name" value="NUDIX_BOX"/>
    <property type="match status" value="1"/>
</dbReference>
<dbReference type="FunFam" id="3.90.79.10:FF:000015">
    <property type="entry name" value="Nudix hydrolase 8"/>
    <property type="match status" value="1"/>
</dbReference>
<dbReference type="PANTHER" id="PTHR13994:SF13">
    <property type="entry name" value="FI03680P"/>
    <property type="match status" value="1"/>
</dbReference>
<dbReference type="Gene3D" id="3.40.630.30">
    <property type="match status" value="1"/>
</dbReference>
<dbReference type="Pfam" id="PF18290">
    <property type="entry name" value="Nudix_hydro"/>
    <property type="match status" value="1"/>
</dbReference>
<dbReference type="InterPro" id="IPR015797">
    <property type="entry name" value="NUDIX_hydrolase-like_dom_sf"/>
</dbReference>
<dbReference type="Pfam" id="PF00293">
    <property type="entry name" value="NUDIX"/>
    <property type="match status" value="1"/>
</dbReference>
<organism evidence="5 6">
    <name type="scientific">Elliptochloris bilobata</name>
    <dbReference type="NCBI Taxonomy" id="381761"/>
    <lineage>
        <taxon>Eukaryota</taxon>
        <taxon>Viridiplantae</taxon>
        <taxon>Chlorophyta</taxon>
        <taxon>core chlorophytes</taxon>
        <taxon>Trebouxiophyceae</taxon>
        <taxon>Trebouxiophyceae incertae sedis</taxon>
        <taxon>Elliptochloris clade</taxon>
        <taxon>Elliptochloris</taxon>
    </lineage>
</organism>
<evidence type="ECO:0000259" key="4">
    <source>
        <dbReference type="PROSITE" id="PS51462"/>
    </source>
</evidence>
<evidence type="ECO:0000313" key="6">
    <source>
        <dbReference type="Proteomes" id="UP001445335"/>
    </source>
</evidence>
<evidence type="ECO:0000256" key="2">
    <source>
        <dbReference type="ARBA" id="ARBA00022801"/>
    </source>
</evidence>
<dbReference type="InterPro" id="IPR003293">
    <property type="entry name" value="Nudix_hydrolase6-like"/>
</dbReference>
<reference evidence="5 6" key="1">
    <citation type="journal article" date="2024" name="Nat. Commun.">
        <title>Phylogenomics reveals the evolutionary origins of lichenization in chlorophyte algae.</title>
        <authorList>
            <person name="Puginier C."/>
            <person name="Libourel C."/>
            <person name="Otte J."/>
            <person name="Skaloud P."/>
            <person name="Haon M."/>
            <person name="Grisel S."/>
            <person name="Petersen M."/>
            <person name="Berrin J.G."/>
            <person name="Delaux P.M."/>
            <person name="Dal Grande F."/>
            <person name="Keller J."/>
        </authorList>
    </citation>
    <scope>NUCLEOTIDE SEQUENCE [LARGE SCALE GENOMIC DNA]</scope>
    <source>
        <strain evidence="5 6">SAG 245.80</strain>
    </source>
</reference>
<dbReference type="GO" id="GO:0047631">
    <property type="term" value="F:ADP-ribose diphosphatase activity"/>
    <property type="evidence" value="ECO:0007669"/>
    <property type="project" value="TreeGrafter"/>
</dbReference>
<evidence type="ECO:0000313" key="5">
    <source>
        <dbReference type="EMBL" id="KAK9827662.1"/>
    </source>
</evidence>
<name>A0AAW1R1S9_9CHLO</name>
<dbReference type="PROSITE" id="PS51462">
    <property type="entry name" value="NUDIX"/>
    <property type="match status" value="1"/>
</dbReference>
<gene>
    <name evidence="5" type="ORF">WJX81_004616</name>
</gene>
<dbReference type="PANTHER" id="PTHR13994">
    <property type="entry name" value="NUDIX HYDROLASE RELATED"/>
    <property type="match status" value="1"/>
</dbReference>
<proteinExistence type="inferred from homology"/>
<dbReference type="EMBL" id="JALJOU010000056">
    <property type="protein sequence ID" value="KAK9827662.1"/>
    <property type="molecule type" value="Genomic_DNA"/>
</dbReference>